<protein>
    <submittedName>
        <fullName evidence="4">SAG-related sequence</fullName>
    </submittedName>
</protein>
<sequence>MGLGYAAHPRGGFSSTRRLAAVLICGIVLLGSIESAAEPTQRLVRPHSLVQEDTGKTESTASCSLQEDNNEPSPKKLTMSEISLSATLNCVGDTNQVIPSEKETVCSSDASLEDCKASSSNKLVKLDDLLEPGAAKASISPIESSANKGQKWTMTLERAKLPLTDKHFLVGCAKSEEDKKLKVGVTGDWKCKLPITVKAKSSSVDDNVVTCAYGEDSNKAEPLKVEVSPATNKMVLDCGKAGSLHPEGLTTFCEPGSETLEKCVTKGFEEILPTFVKDWWVPNEGKTSSTLTIPSSGFPSADQKFLVGCVLNETSQLPQEPGGVQRDKLEPSGNKTSSCKVLVTVKAAGASSIVSSNLRGLIVVSGFFGLLGFIADYF</sequence>
<dbReference type="GO" id="GO:0016020">
    <property type="term" value="C:membrane"/>
    <property type="evidence" value="ECO:0007669"/>
    <property type="project" value="InterPro"/>
</dbReference>
<dbReference type="InterPro" id="IPR036755">
    <property type="entry name" value="SRS_dom_sf"/>
</dbReference>
<feature type="compositionally biased region" description="Polar residues" evidence="1">
    <location>
        <begin position="57"/>
        <end position="67"/>
    </location>
</feature>
<dbReference type="GeneID" id="40307942"/>
<dbReference type="Proteomes" id="UP000224006">
    <property type="component" value="Unassembled WGS sequence"/>
</dbReference>
<evidence type="ECO:0000256" key="1">
    <source>
        <dbReference type="SAM" id="MobiDB-lite"/>
    </source>
</evidence>
<feature type="domain" description="SRS" evidence="3">
    <location>
        <begin position="207"/>
        <end position="345"/>
    </location>
</feature>
<organism evidence="4 5">
    <name type="scientific">Besnoitia besnoiti</name>
    <name type="common">Apicomplexan protozoan</name>
    <dbReference type="NCBI Taxonomy" id="94643"/>
    <lineage>
        <taxon>Eukaryota</taxon>
        <taxon>Sar</taxon>
        <taxon>Alveolata</taxon>
        <taxon>Apicomplexa</taxon>
        <taxon>Conoidasida</taxon>
        <taxon>Coccidia</taxon>
        <taxon>Eucoccidiorida</taxon>
        <taxon>Eimeriorina</taxon>
        <taxon>Sarcocystidae</taxon>
        <taxon>Besnoitia</taxon>
    </lineage>
</organism>
<name>A0A2A9M0F3_BESBE</name>
<comment type="caution">
    <text evidence="4">The sequence shown here is derived from an EMBL/GenBank/DDBJ whole genome shotgun (WGS) entry which is preliminary data.</text>
</comment>
<dbReference type="SUPFAM" id="SSF74877">
    <property type="entry name" value="Major surface antigen p30, SAG1"/>
    <property type="match status" value="2"/>
</dbReference>
<feature type="domain" description="SRS" evidence="3">
    <location>
        <begin position="60"/>
        <end position="197"/>
    </location>
</feature>
<dbReference type="InterPro" id="IPR028352">
    <property type="entry name" value="Surface_antig_SAG1"/>
</dbReference>
<dbReference type="VEuPathDB" id="ToxoDB:BESB_028900"/>
<proteinExistence type="predicted"/>
<keyword evidence="2" id="KW-0732">Signal</keyword>
<accession>A0A2A9M0F3</accession>
<dbReference type="InterPro" id="IPR007226">
    <property type="entry name" value="SRS_dom"/>
</dbReference>
<dbReference type="Gene3D" id="2.60.40.1320">
    <property type="entry name" value="SRS domain"/>
    <property type="match status" value="2"/>
</dbReference>
<feature type="chain" id="PRO_5013378315" evidence="2">
    <location>
        <begin position="38"/>
        <end position="378"/>
    </location>
</feature>
<evidence type="ECO:0000259" key="3">
    <source>
        <dbReference type="Pfam" id="PF04092"/>
    </source>
</evidence>
<feature type="signal peptide" evidence="2">
    <location>
        <begin position="1"/>
        <end position="37"/>
    </location>
</feature>
<dbReference type="PRINTS" id="PR01801">
    <property type="entry name" value="SURFCEANTIGN"/>
</dbReference>
<dbReference type="Pfam" id="PF04092">
    <property type="entry name" value="SAG"/>
    <property type="match status" value="2"/>
</dbReference>
<evidence type="ECO:0000256" key="2">
    <source>
        <dbReference type="SAM" id="SignalP"/>
    </source>
</evidence>
<reference evidence="4 5" key="1">
    <citation type="submission" date="2017-09" db="EMBL/GenBank/DDBJ databases">
        <title>Genome sequencing of Besnoitia besnoiti strain Bb-Ger1.</title>
        <authorList>
            <person name="Schares G."/>
            <person name="Venepally P."/>
            <person name="Lorenzi H.A."/>
        </authorList>
    </citation>
    <scope>NUCLEOTIDE SEQUENCE [LARGE SCALE GENOMIC DNA]</scope>
    <source>
        <strain evidence="4 5">Bb-Ger1</strain>
    </source>
</reference>
<dbReference type="EMBL" id="NWUJ01000015">
    <property type="protein sequence ID" value="PFH31455.1"/>
    <property type="molecule type" value="Genomic_DNA"/>
</dbReference>
<dbReference type="RefSeq" id="XP_029215464.1">
    <property type="nucleotide sequence ID" value="XM_029361564.1"/>
</dbReference>
<dbReference type="KEGG" id="bbes:BESB_028900"/>
<gene>
    <name evidence="4" type="ORF">BESB_028900</name>
</gene>
<feature type="region of interest" description="Disordered" evidence="1">
    <location>
        <begin position="44"/>
        <end position="75"/>
    </location>
</feature>
<keyword evidence="5" id="KW-1185">Reference proteome</keyword>
<evidence type="ECO:0000313" key="5">
    <source>
        <dbReference type="Proteomes" id="UP000224006"/>
    </source>
</evidence>
<dbReference type="AlphaFoldDB" id="A0A2A9M0F3"/>
<evidence type="ECO:0000313" key="4">
    <source>
        <dbReference type="EMBL" id="PFH31455.1"/>
    </source>
</evidence>